<dbReference type="Proteomes" id="UP001156389">
    <property type="component" value="Unassembled WGS sequence"/>
</dbReference>
<evidence type="ECO:0000313" key="3">
    <source>
        <dbReference type="Proteomes" id="UP001156389"/>
    </source>
</evidence>
<evidence type="ECO:0000256" key="1">
    <source>
        <dbReference type="SAM" id="MobiDB-lite"/>
    </source>
</evidence>
<protein>
    <recommendedName>
        <fullName evidence="4">Serine/threonine protein kinase</fullName>
    </recommendedName>
</protein>
<keyword evidence="3" id="KW-1185">Reference proteome</keyword>
<organism evidence="2 3">
    <name type="scientific">Streptomyces gossypii</name>
    <dbReference type="NCBI Taxonomy" id="2883101"/>
    <lineage>
        <taxon>Bacteria</taxon>
        <taxon>Bacillati</taxon>
        <taxon>Actinomycetota</taxon>
        <taxon>Actinomycetes</taxon>
        <taxon>Kitasatosporales</taxon>
        <taxon>Streptomycetaceae</taxon>
        <taxon>Streptomyces</taxon>
    </lineage>
</organism>
<dbReference type="RefSeq" id="WP_260217531.1">
    <property type="nucleotide sequence ID" value="NZ_JAJAGO010000004.1"/>
</dbReference>
<accession>A0ABT2JQQ1</accession>
<gene>
    <name evidence="2" type="ORF">LHJ74_09880</name>
</gene>
<proteinExistence type="predicted"/>
<name>A0ABT2JQQ1_9ACTN</name>
<evidence type="ECO:0000313" key="2">
    <source>
        <dbReference type="EMBL" id="MCT2590218.1"/>
    </source>
</evidence>
<feature type="region of interest" description="Disordered" evidence="1">
    <location>
        <begin position="28"/>
        <end position="60"/>
    </location>
</feature>
<comment type="caution">
    <text evidence="2">The sequence shown here is derived from an EMBL/GenBank/DDBJ whole genome shotgun (WGS) entry which is preliminary data.</text>
</comment>
<sequence>MYRVADEELGPAGVPEALRELISGCLAKGPADRPDPQALRGQAESGYDASAPWLPPRVLD</sequence>
<reference evidence="2 3" key="1">
    <citation type="submission" date="2021-10" db="EMBL/GenBank/DDBJ databases">
        <title>Streptomyces gossypii sp. nov., isolated from soil collected from cotton field.</title>
        <authorList>
            <person name="Ge X."/>
            <person name="Chen X."/>
            <person name="Liu W."/>
        </authorList>
    </citation>
    <scope>NUCLEOTIDE SEQUENCE [LARGE SCALE GENOMIC DNA]</scope>
    <source>
        <strain evidence="2 3">N2-109</strain>
    </source>
</reference>
<evidence type="ECO:0008006" key="4">
    <source>
        <dbReference type="Google" id="ProtNLM"/>
    </source>
</evidence>
<dbReference type="EMBL" id="JAJAGO010000004">
    <property type="protein sequence ID" value="MCT2590218.1"/>
    <property type="molecule type" value="Genomic_DNA"/>
</dbReference>